<organism evidence="3 4">
    <name type="scientific">Phytophthora nicotianae P10297</name>
    <dbReference type="NCBI Taxonomy" id="1317064"/>
    <lineage>
        <taxon>Eukaryota</taxon>
        <taxon>Sar</taxon>
        <taxon>Stramenopiles</taxon>
        <taxon>Oomycota</taxon>
        <taxon>Peronosporomycetes</taxon>
        <taxon>Peronosporales</taxon>
        <taxon>Peronosporaceae</taxon>
        <taxon>Phytophthora</taxon>
    </lineage>
</organism>
<comment type="caution">
    <text evidence="3">The sequence shown here is derived from an EMBL/GenBank/DDBJ whole genome shotgun (WGS) entry which is preliminary data.</text>
</comment>
<feature type="domain" description="SWIM-type" evidence="2">
    <location>
        <begin position="102"/>
        <end position="133"/>
    </location>
</feature>
<dbReference type="InterPro" id="IPR007527">
    <property type="entry name" value="Znf_SWIM"/>
</dbReference>
<evidence type="ECO:0000313" key="3">
    <source>
        <dbReference type="EMBL" id="ETP29425.1"/>
    </source>
</evidence>
<proteinExistence type="predicted"/>
<evidence type="ECO:0000259" key="2">
    <source>
        <dbReference type="PROSITE" id="PS50966"/>
    </source>
</evidence>
<keyword evidence="1" id="KW-0479">Metal-binding</keyword>
<gene>
    <name evidence="3" type="ORF">F442_21417</name>
</gene>
<accession>W2Y2S7</accession>
<dbReference type="GO" id="GO:0008270">
    <property type="term" value="F:zinc ion binding"/>
    <property type="evidence" value="ECO:0007669"/>
    <property type="project" value="UniProtKB-KW"/>
</dbReference>
<sequence>MNGNFRYLYQGRGQARVVHAVLFNSSKYISHGKNDGNLNTMRVTTTRARVFQASLAGTLKKNATTITLHVDYLSLHQVQVLDRQITIDHDVTEPIWTKREITQVRNKYQCTCCNQFVTGWTCPHVLACLALLEKFPLSTTTQHLPVRKPPRRPRKIPRPLVRDDTTTAFFEVDNLIELLLSKPSRLLKFPVLIEKETTKENVPGVVSTWLNQNGVYKWNVTLSDGSTRLLECQELADAIHFANTTGMFPLPPRNFALSDASPASRTLIVRRHGTKLAQRRPPVSWQKDGVDGGPSSVDVILKWITTEGNLQRWCGDTVGGNTKKACITGRTYKGVLQKINDIQDSYNKAADLKRQSGEGIPDEDEAKIFHDKLVSICKHRDILDPVFHNLASAKPVAPTGTFKDAKAFTIPARHVSIEDEGLAVDQPGFAFLFGDYGRASSEDDEGDGASETKPFR</sequence>
<dbReference type="EMBL" id="ANIY01004437">
    <property type="protein sequence ID" value="ETP29425.1"/>
    <property type="molecule type" value="Genomic_DNA"/>
</dbReference>
<keyword evidence="1" id="KW-0863">Zinc-finger</keyword>
<evidence type="ECO:0000313" key="4">
    <source>
        <dbReference type="Proteomes" id="UP000018948"/>
    </source>
</evidence>
<keyword evidence="1" id="KW-0862">Zinc</keyword>
<dbReference type="Proteomes" id="UP000018948">
    <property type="component" value="Unassembled WGS sequence"/>
</dbReference>
<dbReference type="AlphaFoldDB" id="W2Y2S7"/>
<name>W2Y2S7_PHYNI</name>
<reference evidence="3 4" key="1">
    <citation type="submission" date="2013-11" db="EMBL/GenBank/DDBJ databases">
        <title>The Genome Sequence of Phytophthora parasitica P10297.</title>
        <authorList>
            <consortium name="The Broad Institute Genomics Platform"/>
            <person name="Russ C."/>
            <person name="Tyler B."/>
            <person name="Panabieres F."/>
            <person name="Shan W."/>
            <person name="Tripathy S."/>
            <person name="Grunwald N."/>
            <person name="Machado M."/>
            <person name="Johnson C.S."/>
            <person name="Walker B."/>
            <person name="Young S.K."/>
            <person name="Zeng Q."/>
            <person name="Gargeya S."/>
            <person name="Fitzgerald M."/>
            <person name="Haas B."/>
            <person name="Abouelleil A."/>
            <person name="Allen A.W."/>
            <person name="Alvarado L."/>
            <person name="Arachchi H.M."/>
            <person name="Berlin A.M."/>
            <person name="Chapman S.B."/>
            <person name="Gainer-Dewar J."/>
            <person name="Goldberg J."/>
            <person name="Griggs A."/>
            <person name="Gujja S."/>
            <person name="Hansen M."/>
            <person name="Howarth C."/>
            <person name="Imamovic A."/>
            <person name="Ireland A."/>
            <person name="Larimer J."/>
            <person name="McCowan C."/>
            <person name="Murphy C."/>
            <person name="Pearson M."/>
            <person name="Poon T.W."/>
            <person name="Priest M."/>
            <person name="Roberts A."/>
            <person name="Saif S."/>
            <person name="Shea T."/>
            <person name="Sisk P."/>
            <person name="Sykes S."/>
            <person name="Wortman J."/>
            <person name="Nusbaum C."/>
            <person name="Birren B."/>
        </authorList>
    </citation>
    <scope>NUCLEOTIDE SEQUENCE [LARGE SCALE GENOMIC DNA]</scope>
    <source>
        <strain evidence="3 4">P10297</strain>
    </source>
</reference>
<dbReference type="PANTHER" id="PTHR33324:SF2">
    <property type="entry name" value="MYB_SANT-LIKE DNA-BINDING DOMAIN-CONTAINING PROTEIN"/>
    <property type="match status" value="1"/>
</dbReference>
<protein>
    <recommendedName>
        <fullName evidence="2">SWIM-type domain-containing protein</fullName>
    </recommendedName>
</protein>
<dbReference type="PANTHER" id="PTHR33324">
    <property type="entry name" value="EXPRESSED PROTEIN"/>
    <property type="match status" value="1"/>
</dbReference>
<evidence type="ECO:0000256" key="1">
    <source>
        <dbReference type="PROSITE-ProRule" id="PRU00325"/>
    </source>
</evidence>
<dbReference type="PROSITE" id="PS50966">
    <property type="entry name" value="ZF_SWIM"/>
    <property type="match status" value="1"/>
</dbReference>